<dbReference type="Proteomes" id="UP000094487">
    <property type="component" value="Unassembled WGS sequence"/>
</dbReference>
<evidence type="ECO:0008006" key="4">
    <source>
        <dbReference type="Google" id="ProtNLM"/>
    </source>
</evidence>
<organism evidence="2 3">
    <name type="scientific">Sphingomonas turrisvirgatae</name>
    <dbReference type="NCBI Taxonomy" id="1888892"/>
    <lineage>
        <taxon>Bacteria</taxon>
        <taxon>Pseudomonadati</taxon>
        <taxon>Pseudomonadota</taxon>
        <taxon>Alphaproteobacteria</taxon>
        <taxon>Sphingomonadales</taxon>
        <taxon>Sphingomonadaceae</taxon>
        <taxon>Sphingomonas</taxon>
    </lineage>
</organism>
<feature type="chain" id="PRO_5009132084" description="UrcA family protein" evidence="1">
    <location>
        <begin position="19"/>
        <end position="145"/>
    </location>
</feature>
<dbReference type="RefSeq" id="WP_069321613.1">
    <property type="nucleotide sequence ID" value="NZ_MDDS01000057.1"/>
</dbReference>
<dbReference type="AlphaFoldDB" id="A0A1E3LSG8"/>
<evidence type="ECO:0000313" key="2">
    <source>
        <dbReference type="EMBL" id="ODP36679.1"/>
    </source>
</evidence>
<keyword evidence="1" id="KW-0732">Signal</keyword>
<protein>
    <recommendedName>
        <fullName evidence="4">UrcA family protein</fullName>
    </recommendedName>
</protein>
<accession>A0A1E3LSG8</accession>
<sequence>MFTVFAAGLGLIMAGAVAGEGLVHEAEVDHRGEAMTVRYLADPVVTLRDIGARTPNRPSAARCVWTARLDVRREVAGAAGTVAAFDKTFEGGETLEGSRPGSCMTLRRAITADAMTRLDSPGRLAAAAAADKTRLTAELDSVGSR</sequence>
<keyword evidence="3" id="KW-1185">Reference proteome</keyword>
<proteinExistence type="predicted"/>
<evidence type="ECO:0000256" key="1">
    <source>
        <dbReference type="SAM" id="SignalP"/>
    </source>
</evidence>
<gene>
    <name evidence="2" type="ORF">BFL28_05085</name>
</gene>
<dbReference type="STRING" id="1888892.BFL28_05085"/>
<evidence type="ECO:0000313" key="3">
    <source>
        <dbReference type="Proteomes" id="UP000094487"/>
    </source>
</evidence>
<comment type="caution">
    <text evidence="2">The sequence shown here is derived from an EMBL/GenBank/DDBJ whole genome shotgun (WGS) entry which is preliminary data.</text>
</comment>
<dbReference type="EMBL" id="MDDS01000057">
    <property type="protein sequence ID" value="ODP36679.1"/>
    <property type="molecule type" value="Genomic_DNA"/>
</dbReference>
<name>A0A1E3LSG8_9SPHN</name>
<feature type="signal peptide" evidence="1">
    <location>
        <begin position="1"/>
        <end position="18"/>
    </location>
</feature>
<reference evidence="2 3" key="1">
    <citation type="submission" date="2016-08" db="EMBL/GenBank/DDBJ databases">
        <title>Draft genome of the agarase producing Sphingomonas sp. MCT13.</title>
        <authorList>
            <person name="D'Andrea M.M."/>
            <person name="Rossolini G.M."/>
            <person name="Thaller M.C."/>
        </authorList>
    </citation>
    <scope>NUCLEOTIDE SEQUENCE [LARGE SCALE GENOMIC DNA]</scope>
    <source>
        <strain evidence="2 3">MCT13</strain>
    </source>
</reference>
<dbReference type="OrthoDB" id="7506756at2"/>